<dbReference type="SUPFAM" id="SSF52980">
    <property type="entry name" value="Restriction endonuclease-like"/>
    <property type="match status" value="1"/>
</dbReference>
<dbReference type="InterPro" id="IPR012296">
    <property type="entry name" value="Nuclease_put_TT1808"/>
</dbReference>
<comment type="caution">
    <text evidence="2">The sequence shown here is derived from an EMBL/GenBank/DDBJ whole genome shotgun (WGS) entry which is preliminary data.</text>
</comment>
<dbReference type="PANTHER" id="PTHR36558">
    <property type="entry name" value="GLR1098 PROTEIN"/>
    <property type="match status" value="1"/>
</dbReference>
<dbReference type="CDD" id="cd00093">
    <property type="entry name" value="HTH_XRE"/>
    <property type="match status" value="1"/>
</dbReference>
<dbReference type="Gene3D" id="3.90.1570.10">
    <property type="entry name" value="tt1808, chain A"/>
    <property type="match status" value="1"/>
</dbReference>
<keyword evidence="2" id="KW-0238">DNA-binding</keyword>
<dbReference type="InterPro" id="IPR010982">
    <property type="entry name" value="Lambda_DNA-bd_dom_sf"/>
</dbReference>
<evidence type="ECO:0000259" key="1">
    <source>
        <dbReference type="Pfam" id="PF05685"/>
    </source>
</evidence>
<feature type="domain" description="Putative restriction endonuclease" evidence="1">
    <location>
        <begin position="98"/>
        <end position="252"/>
    </location>
</feature>
<dbReference type="RefSeq" id="WP_117544012.1">
    <property type="nucleotide sequence ID" value="NZ_QVLV01000002.1"/>
</dbReference>
<accession>A0A3E3IBN6</accession>
<dbReference type="GeneID" id="97985868"/>
<keyword evidence="3" id="KW-1185">Reference proteome</keyword>
<dbReference type="InterPro" id="IPR011335">
    <property type="entry name" value="Restrct_endonuc-II-like"/>
</dbReference>
<name>A0A3E3IBN6_9FIRM</name>
<dbReference type="AlphaFoldDB" id="A0A3E3IBN6"/>
<dbReference type="Pfam" id="PF05685">
    <property type="entry name" value="Uma2"/>
    <property type="match status" value="1"/>
</dbReference>
<dbReference type="SUPFAM" id="SSF47413">
    <property type="entry name" value="lambda repressor-like DNA-binding domains"/>
    <property type="match status" value="1"/>
</dbReference>
<dbReference type="GO" id="GO:0003677">
    <property type="term" value="F:DNA binding"/>
    <property type="evidence" value="ECO:0007669"/>
    <property type="project" value="UniProtKB-KW"/>
</dbReference>
<protein>
    <submittedName>
        <fullName evidence="2">DNA-binding protein</fullName>
    </submittedName>
</protein>
<dbReference type="EMBL" id="QVLV01000002">
    <property type="protein sequence ID" value="RGE64460.1"/>
    <property type="molecule type" value="Genomic_DNA"/>
</dbReference>
<dbReference type="CDD" id="cd06260">
    <property type="entry name" value="DUF820-like"/>
    <property type="match status" value="1"/>
</dbReference>
<dbReference type="InterPro" id="IPR008538">
    <property type="entry name" value="Uma2"/>
</dbReference>
<reference evidence="2" key="1">
    <citation type="submission" date="2018-08" db="EMBL/GenBank/DDBJ databases">
        <title>A genome reference for cultivated species of the human gut microbiota.</title>
        <authorList>
            <person name="Zou Y."/>
            <person name="Xue W."/>
            <person name="Luo G."/>
        </authorList>
    </citation>
    <scope>NUCLEOTIDE SEQUENCE [LARGE SCALE GENOMIC DNA]</scope>
    <source>
        <strain evidence="2">TF05-5AC</strain>
    </source>
</reference>
<gene>
    <name evidence="2" type="ORF">DXC51_02945</name>
</gene>
<evidence type="ECO:0000313" key="2">
    <source>
        <dbReference type="EMBL" id="RGE64460.1"/>
    </source>
</evidence>
<sequence length="279" mass="31601">MTIEEMQERKRELGYSYEKLAEISGIPLGTVQKILGGITKTPRYETRRALETALAGNLPAEDGKEGSCGIYPGGPSGTSVVQETAAAYGGKKRGEYTLEDYYKIPEEHRVELIDGVIYDMASPTSIHQLWGGEVYRELANYIRQNQGSCIPLISPLDVQLDCDDRTMVEPDVLVVCDRNKLKKGIIYGAPDFIAEILSPSTRRRDMSLKLAKYTAAGVREYWLVDPDKKKVIVYDLEHNELPSIYTFEDKVSVCIFDRKCIIDFSKIYENIRFLYESEQ</sequence>
<organism evidence="2 3">
    <name type="scientific">Eisenbergiella massiliensis</name>
    <dbReference type="NCBI Taxonomy" id="1720294"/>
    <lineage>
        <taxon>Bacteria</taxon>
        <taxon>Bacillati</taxon>
        <taxon>Bacillota</taxon>
        <taxon>Clostridia</taxon>
        <taxon>Lachnospirales</taxon>
        <taxon>Lachnospiraceae</taxon>
        <taxon>Eisenbergiella</taxon>
    </lineage>
</organism>
<dbReference type="PANTHER" id="PTHR36558:SF1">
    <property type="entry name" value="RESTRICTION ENDONUCLEASE DOMAIN-CONTAINING PROTEIN-RELATED"/>
    <property type="match status" value="1"/>
</dbReference>
<proteinExistence type="predicted"/>
<evidence type="ECO:0000313" key="3">
    <source>
        <dbReference type="Proteomes" id="UP000260812"/>
    </source>
</evidence>
<dbReference type="InterPro" id="IPR001387">
    <property type="entry name" value="Cro/C1-type_HTH"/>
</dbReference>
<dbReference type="Proteomes" id="UP000260812">
    <property type="component" value="Unassembled WGS sequence"/>
</dbReference>